<dbReference type="InterPro" id="IPR015425">
    <property type="entry name" value="FH2_Formin"/>
</dbReference>
<keyword evidence="3" id="KW-1185">Reference proteome</keyword>
<feature type="domain" description="FH2" evidence="1">
    <location>
        <begin position="1"/>
        <end position="44"/>
    </location>
</feature>
<reference evidence="2 3" key="1">
    <citation type="submission" date="2018-11" db="EMBL/GenBank/DDBJ databases">
        <authorList>
            <consortium name="Pathogen Informatics"/>
        </authorList>
    </citation>
    <scope>NUCLEOTIDE SEQUENCE [LARGE SCALE GENOMIC DNA]</scope>
</reference>
<proteinExistence type="predicted"/>
<evidence type="ECO:0000259" key="1">
    <source>
        <dbReference type="PROSITE" id="PS51444"/>
    </source>
</evidence>
<dbReference type="PROSITE" id="PS51444">
    <property type="entry name" value="FH2"/>
    <property type="match status" value="1"/>
</dbReference>
<protein>
    <recommendedName>
        <fullName evidence="1">FH2 domain-containing protein</fullName>
    </recommendedName>
</protein>
<evidence type="ECO:0000313" key="2">
    <source>
        <dbReference type="EMBL" id="VDN42903.1"/>
    </source>
</evidence>
<organism evidence="2 3">
    <name type="scientific">Dibothriocephalus latus</name>
    <name type="common">Fish tapeworm</name>
    <name type="synonym">Diphyllobothrium latum</name>
    <dbReference type="NCBI Taxonomy" id="60516"/>
    <lineage>
        <taxon>Eukaryota</taxon>
        <taxon>Metazoa</taxon>
        <taxon>Spiralia</taxon>
        <taxon>Lophotrochozoa</taxon>
        <taxon>Platyhelminthes</taxon>
        <taxon>Cestoda</taxon>
        <taxon>Eucestoda</taxon>
        <taxon>Diphyllobothriidea</taxon>
        <taxon>Diphyllobothriidae</taxon>
        <taxon>Dibothriocephalus</taxon>
    </lineage>
</organism>
<dbReference type="Proteomes" id="UP000281553">
    <property type="component" value="Unassembled WGS sequence"/>
</dbReference>
<name>A0A3P7NYX4_DIBLA</name>
<dbReference type="InterPro" id="IPR042201">
    <property type="entry name" value="FH2_Formin_sf"/>
</dbReference>
<dbReference type="Gene3D" id="1.20.58.2220">
    <property type="entry name" value="Formin, FH2 domain"/>
    <property type="match status" value="1"/>
</dbReference>
<dbReference type="OrthoDB" id="1104827at2759"/>
<evidence type="ECO:0000313" key="3">
    <source>
        <dbReference type="Proteomes" id="UP000281553"/>
    </source>
</evidence>
<accession>A0A3P7NYX4</accession>
<gene>
    <name evidence="2" type="ORF">DILT_LOCUS18935</name>
</gene>
<dbReference type="AlphaFoldDB" id="A0A3P7NYX4"/>
<dbReference type="EMBL" id="UYRU01106100">
    <property type="protein sequence ID" value="VDN42903.1"/>
    <property type="molecule type" value="Genomic_DNA"/>
</dbReference>
<sequence>MHFIADTIEREYPDLLTFYEELEGVTLAAKGLSFLLLLFLSHNL</sequence>